<dbReference type="Gene3D" id="1.10.10.10">
    <property type="entry name" value="Winged helix-like DNA-binding domain superfamily/Winged helix DNA-binding domain"/>
    <property type="match status" value="1"/>
</dbReference>
<dbReference type="SUPFAM" id="SSF46785">
    <property type="entry name" value="Winged helix' DNA-binding domain"/>
    <property type="match status" value="1"/>
</dbReference>
<dbReference type="Pfam" id="PF01022">
    <property type="entry name" value="HTH_5"/>
    <property type="match status" value="1"/>
</dbReference>
<name>A0AAU8JNI4_9ACTN</name>
<gene>
    <name evidence="3" type="ORF">ABWK59_02025</name>
</gene>
<dbReference type="KEGG" id="kcm:ABWK59_02025"/>
<feature type="domain" description="HTH arsR-type" evidence="2">
    <location>
        <begin position="245"/>
        <end position="316"/>
    </location>
</feature>
<dbReference type="InterPro" id="IPR036388">
    <property type="entry name" value="WH-like_DNA-bd_sf"/>
</dbReference>
<accession>A0AAU8JNI4</accession>
<organism evidence="3">
    <name type="scientific">Kitasatospora camelliae</name>
    <dbReference type="NCBI Taxonomy" id="3156397"/>
    <lineage>
        <taxon>Bacteria</taxon>
        <taxon>Bacillati</taxon>
        <taxon>Actinomycetota</taxon>
        <taxon>Actinomycetes</taxon>
        <taxon>Kitasatosporales</taxon>
        <taxon>Streptomycetaceae</taxon>
        <taxon>Kitasatospora</taxon>
    </lineage>
</organism>
<evidence type="ECO:0000313" key="3">
    <source>
        <dbReference type="EMBL" id="XCM77798.1"/>
    </source>
</evidence>
<dbReference type="CDD" id="cd00090">
    <property type="entry name" value="HTH_ARSR"/>
    <property type="match status" value="1"/>
</dbReference>
<protein>
    <submittedName>
        <fullName evidence="3">Transcriptional regulator</fullName>
    </submittedName>
</protein>
<evidence type="ECO:0000259" key="2">
    <source>
        <dbReference type="SMART" id="SM00418"/>
    </source>
</evidence>
<dbReference type="RefSeq" id="WP_354637499.1">
    <property type="nucleotide sequence ID" value="NZ_CP159872.1"/>
</dbReference>
<dbReference type="GO" id="GO:0003700">
    <property type="term" value="F:DNA-binding transcription factor activity"/>
    <property type="evidence" value="ECO:0007669"/>
    <property type="project" value="InterPro"/>
</dbReference>
<feature type="region of interest" description="Disordered" evidence="1">
    <location>
        <begin position="317"/>
        <end position="346"/>
    </location>
</feature>
<reference evidence="3" key="1">
    <citation type="submission" date="2024-06" db="EMBL/GenBank/DDBJ databases">
        <title>The genome sequences of Kitasatospora sp. strain HUAS MG31.</title>
        <authorList>
            <person name="Mo P."/>
        </authorList>
    </citation>
    <scope>NUCLEOTIDE SEQUENCE</scope>
    <source>
        <strain evidence="3">HUAS MG31</strain>
    </source>
</reference>
<dbReference type="SMART" id="SM00418">
    <property type="entry name" value="HTH_ARSR"/>
    <property type="match status" value="1"/>
</dbReference>
<dbReference type="AlphaFoldDB" id="A0AAU8JNI4"/>
<dbReference type="InterPro" id="IPR036390">
    <property type="entry name" value="WH_DNA-bd_sf"/>
</dbReference>
<dbReference type="InterPro" id="IPR011991">
    <property type="entry name" value="ArsR-like_HTH"/>
</dbReference>
<proteinExistence type="predicted"/>
<evidence type="ECO:0000256" key="1">
    <source>
        <dbReference type="SAM" id="MobiDB-lite"/>
    </source>
</evidence>
<sequence length="346" mass="36890">MLRIHFTPDDFARVSLAPRPAPLQELNVTLTMMGRRDGELLHGSWRRRALRALPNATLPLADLVPAGRAPSFLDVLADSLPEALEQVRSTPAELVGAELERVYAPARTPTPAWIHELHRGAPEAWRLIRRAQRAAFEVVLGPVWAQVQDLHHAEFVRRAVQLAEGGVGSVLAGLLPGARLHGGVWELPGRPREVHLGGRGLVLLPSFHWTGGPLLSDLPDRPVAVTYPAGAGFLPQPDGSAGQAALVKVIGNTRVELLHLLAEEHTTTGLARQLRVSAATVSAHTAALRGAGLISTSRAGKAVLHRRTTLGSLLLRQDAQGRRAERGSGPQVAEGELGRGVGSGLG</sequence>
<dbReference type="InterPro" id="IPR001845">
    <property type="entry name" value="HTH_ArsR_DNA-bd_dom"/>
</dbReference>
<dbReference type="EMBL" id="CP159872">
    <property type="protein sequence ID" value="XCM77798.1"/>
    <property type="molecule type" value="Genomic_DNA"/>
</dbReference>